<organism evidence="1 2">
    <name type="scientific">Monilinia laxa</name>
    <name type="common">Brown rot fungus</name>
    <name type="synonym">Sclerotinia laxa</name>
    <dbReference type="NCBI Taxonomy" id="61186"/>
    <lineage>
        <taxon>Eukaryota</taxon>
        <taxon>Fungi</taxon>
        <taxon>Dikarya</taxon>
        <taxon>Ascomycota</taxon>
        <taxon>Pezizomycotina</taxon>
        <taxon>Leotiomycetes</taxon>
        <taxon>Helotiales</taxon>
        <taxon>Sclerotiniaceae</taxon>
        <taxon>Monilinia</taxon>
    </lineage>
</organism>
<comment type="caution">
    <text evidence="1">The sequence shown here is derived from an EMBL/GenBank/DDBJ whole genome shotgun (WGS) entry which is preliminary data.</text>
</comment>
<sequence length="303" mass="33760">MSIDIGEDFAMAVFHAASRPRKKANLPRPCIAASKADRNSTESKGVFTHCDFTDSPKRNLVEMARNWEEGGYWLRLLCYAQCVWMRERSEDARFEHGQMRERGKGRWNYQILNQKLQIYRFPILGHPRPKPLDMFLQGPEIRNLAPRNCGTDQGSRASRDLSIRREDALGHKRASFSRGLHLYLARVVGGVREDFLEVLGLAGVDCGGASGVGLVGFAVGVGFCGVALLGNQVEAEEGVFVGSISTKTKLYIIQGRVSKSGTWPLLTDGPVIQHPASPAHHIHYPSNRGIKTTKNMIQHKHQE</sequence>
<gene>
    <name evidence="1" type="ORF">EYC80_001301</name>
</gene>
<evidence type="ECO:0000313" key="1">
    <source>
        <dbReference type="EMBL" id="KAB8299205.1"/>
    </source>
</evidence>
<reference evidence="1 2" key="1">
    <citation type="submission" date="2019-06" db="EMBL/GenBank/DDBJ databases">
        <title>Genome Sequence of the Brown Rot Fungal Pathogen Monilinia laxa.</title>
        <authorList>
            <person name="De Miccolis Angelini R.M."/>
            <person name="Landi L."/>
            <person name="Abate D."/>
            <person name="Pollastro S."/>
            <person name="Romanazzi G."/>
            <person name="Faretra F."/>
        </authorList>
    </citation>
    <scope>NUCLEOTIDE SEQUENCE [LARGE SCALE GENOMIC DNA]</scope>
    <source>
        <strain evidence="1 2">Mlax316</strain>
    </source>
</reference>
<dbReference type="Proteomes" id="UP000326757">
    <property type="component" value="Unassembled WGS sequence"/>
</dbReference>
<protein>
    <submittedName>
        <fullName evidence="1">Uncharacterized protein</fullName>
    </submittedName>
</protein>
<name>A0A5N6K8V7_MONLA</name>
<dbReference type="AlphaFoldDB" id="A0A5N6K8V7"/>
<accession>A0A5N6K8V7</accession>
<proteinExistence type="predicted"/>
<keyword evidence="2" id="KW-1185">Reference proteome</keyword>
<evidence type="ECO:0000313" key="2">
    <source>
        <dbReference type="Proteomes" id="UP000326757"/>
    </source>
</evidence>
<dbReference type="EMBL" id="VIGI01000006">
    <property type="protein sequence ID" value="KAB8299205.1"/>
    <property type="molecule type" value="Genomic_DNA"/>
</dbReference>